<comment type="caution">
    <text evidence="4">The sequence shown here is derived from an EMBL/GenBank/DDBJ whole genome shotgun (WGS) entry which is preliminary data.</text>
</comment>
<keyword evidence="5" id="KW-1185">Reference proteome</keyword>
<reference evidence="4 5" key="1">
    <citation type="submission" date="2015-05" db="EMBL/GenBank/DDBJ databases">
        <title>Whole genome sequence and identification of bacterial endophytes from Costus igneus.</title>
        <authorList>
            <person name="Lee Y.P."/>
            <person name="Gan H.M."/>
            <person name="Eng W."/>
            <person name="Wheatley M.S."/>
            <person name="Caraballo A."/>
            <person name="Polter S."/>
            <person name="Savka M.A."/>
            <person name="Hudson A.O."/>
        </authorList>
    </citation>
    <scope>NUCLEOTIDE SEQUENCE [LARGE SCALE GENOMIC DNA]</scope>
    <source>
        <strain evidence="4 5">RIT379</strain>
    </source>
</reference>
<evidence type="ECO:0000313" key="5">
    <source>
        <dbReference type="Proteomes" id="UP000036045"/>
    </source>
</evidence>
<evidence type="ECO:0000259" key="3">
    <source>
        <dbReference type="Pfam" id="PF13800"/>
    </source>
</evidence>
<protein>
    <submittedName>
        <fullName evidence="4">Uncharacterized protein</fullName>
    </submittedName>
</protein>
<keyword evidence="1" id="KW-1133">Transmembrane helix</keyword>
<dbReference type="Proteomes" id="UP000036045">
    <property type="component" value="Unassembled WGS sequence"/>
</dbReference>
<evidence type="ECO:0000313" key="4">
    <source>
        <dbReference type="EMBL" id="KLV26057.1"/>
    </source>
</evidence>
<keyword evidence="1" id="KW-0812">Transmembrane</keyword>
<feature type="domain" description="Sigma factor regulator C-terminal" evidence="2">
    <location>
        <begin position="201"/>
        <end position="371"/>
    </location>
</feature>
<dbReference type="RefSeq" id="WP_047942679.1">
    <property type="nucleotide sequence ID" value="NZ_JARTLH010000005.1"/>
</dbReference>
<dbReference type="AlphaFoldDB" id="A0A0J1IJF1"/>
<proteinExistence type="predicted"/>
<dbReference type="EMBL" id="LDPH01000011">
    <property type="protein sequence ID" value="KLV26057.1"/>
    <property type="molecule type" value="Genomic_DNA"/>
</dbReference>
<dbReference type="InterPro" id="IPR025672">
    <property type="entry name" value="Sigma_reg_C_dom"/>
</dbReference>
<evidence type="ECO:0000259" key="2">
    <source>
        <dbReference type="Pfam" id="PF13791"/>
    </source>
</evidence>
<keyword evidence="1" id="KW-0472">Membrane</keyword>
<dbReference type="PATRIC" id="fig|1397.4.peg.799"/>
<gene>
    <name evidence="4" type="ORF">ABW02_13345</name>
</gene>
<feature type="domain" description="Sigma factor regulator N-terminal" evidence="3">
    <location>
        <begin position="62"/>
        <end position="152"/>
    </location>
</feature>
<sequence>MSEEYKKRLEAYKNGELSKEEAAEIEKDLEKMEQYFQVFEEAEMSNHHQAAPLLIDSKKQRRIVRRGKWMARFQTALTALGLIILFTILSSIFTAVYYAWGTPDRTDVYRNIIDLTLTVTDPYGQYSGTSAATKPYFGLETTTDIEKRVGDEIYKTGEYKTKFFFSLMGMPEKKTQGVISQQQASFSFLPKESSPSEWKRLEKVKNGTVASVYLSFSELLSTNKVFDYLKDRNIEIIWFAVDTGVENRDEFGIDPIGFPNNPIWHDDDMITDSTKKEGNFWFSIESSSSSSPEYTVGDAEILHKQFLKTLTFLEPYEKKAENFYFGHLELNKRIAYMKKNGINHYGVVITGPTEEILKLKKESWIKEISIDDIAFWNWDE</sequence>
<dbReference type="Pfam" id="PF13791">
    <property type="entry name" value="Sigma_reg_C"/>
    <property type="match status" value="1"/>
</dbReference>
<organism evidence="4 5">
    <name type="scientific">Niallia circulans</name>
    <name type="common">Bacillus circulans</name>
    <dbReference type="NCBI Taxonomy" id="1397"/>
    <lineage>
        <taxon>Bacteria</taxon>
        <taxon>Bacillati</taxon>
        <taxon>Bacillota</taxon>
        <taxon>Bacilli</taxon>
        <taxon>Bacillales</taxon>
        <taxon>Bacillaceae</taxon>
        <taxon>Niallia</taxon>
    </lineage>
</organism>
<feature type="transmembrane region" description="Helical" evidence="1">
    <location>
        <begin position="75"/>
        <end position="100"/>
    </location>
</feature>
<dbReference type="InterPro" id="IPR029101">
    <property type="entry name" value="Sigma_reg_N"/>
</dbReference>
<dbReference type="Pfam" id="PF13800">
    <property type="entry name" value="Sigma_reg_N"/>
    <property type="match status" value="1"/>
</dbReference>
<evidence type="ECO:0000256" key="1">
    <source>
        <dbReference type="SAM" id="Phobius"/>
    </source>
</evidence>
<name>A0A0J1IJF1_NIACI</name>
<accession>A0A0J1IJF1</accession>